<evidence type="ECO:0000256" key="1">
    <source>
        <dbReference type="SAM" id="MobiDB-lite"/>
    </source>
</evidence>
<feature type="region of interest" description="Disordered" evidence="1">
    <location>
        <begin position="823"/>
        <end position="943"/>
    </location>
</feature>
<reference evidence="2" key="1">
    <citation type="submission" date="2014-11" db="EMBL/GenBank/DDBJ databases">
        <authorList>
            <person name="Otto D Thomas"/>
            <person name="Naeem Raeece"/>
        </authorList>
    </citation>
    <scope>NUCLEOTIDE SEQUENCE</scope>
</reference>
<feature type="region of interest" description="Disordered" evidence="1">
    <location>
        <begin position="527"/>
        <end position="811"/>
    </location>
</feature>
<sequence length="967" mass="105589">MPEDAMSKSYHSPKPLGVLRNTSLASLRETQTVPIKEETSHPLVSTGEDTNHFFVPDTEETQQDETVEIEMDQQGLFTGFIEGSDQPPEEYASSFRTTRGGVARGGVASVGRAPRARNAVWGAANSGNAQQTWSGQTNENSGVAPRAKSSARGRGSRGTAAAAPAAAAVIEDVGDTEKKEKKLMARSVIKVDRTNEHHSLKTSTLEQQSGFCDLRSKGRFVSLILDTVNKKETFASIDEVRYKEVEKDARLYGVFLLKNRDTDAHFFCPSHTCFHSHGREGRFFVKVWQWTGLSFLLCERWAQGRDRVGGFVACAACAWKGMYRHKWPEGYYQPSAEESREWMLADKVAKDARRADDRKRRSYGMVCTSAGGRSKVKGRPFDPSIYVPEWGLHLFVDEMDNLMTVFEEKLGPGFENRDTESALLHVVASGMRMLGGELPDLSRGLEGQGGERQDHSLAVGEGGDLGDLKVPLSPSPESLGPSTASSSSSSCSASAEASTESTSASAAGSSSASSSLSPVDLLPSVPTESVLMAPEPLTEEVTVKKEEPEQEPLWRIEETEDVPDGTPSRLARKARPLFRLVPKEKLIQNEEEEEEDDDEEAGEEEGEKEEKEGEEETEGEEDEGTEDECVEEDEEEEGEEGGVGEEEDENGDTVMAPVKEEPNPVPLPPSHWEEEPQGERPMWLDHPDLLDEEGEGEDVPTTTEPFAHEEGDVRKGGGPQEGVKIEEDGISPPTLLHVQQQQQTQRNKQTVQNSTSSSVSPSRKGPALLPVECCQGPSVRRRDGDLPKSLEKIPSRVVQQEREQNIEKQLDSTQTKLQQVFLPQPQAPQSEPLFRFPVPKSPKRRKQKGTGFTSESAFSQPSGTVHLSPASTSTSGGFSHPHSHSRSFLPSCSAASLSPKGTRDGQVTGGPEAGAGGPFGFPTCPSFPCAPSDRTQIEQPAQIPFLKTKDNQFPPASAQIPIAEQQL</sequence>
<feature type="compositionally biased region" description="Basic and acidic residues" evidence="1">
    <location>
        <begin position="780"/>
        <end position="810"/>
    </location>
</feature>
<feature type="region of interest" description="Disordered" evidence="1">
    <location>
        <begin position="439"/>
        <end position="496"/>
    </location>
</feature>
<accession>A0A0G4IBU6</accession>
<feature type="compositionally biased region" description="Low complexity" evidence="1">
    <location>
        <begin position="501"/>
        <end position="518"/>
    </location>
</feature>
<dbReference type="AlphaFoldDB" id="A0A0G4IBU6"/>
<feature type="region of interest" description="Disordered" evidence="1">
    <location>
        <begin position="127"/>
        <end position="162"/>
    </location>
</feature>
<gene>
    <name evidence="2" type="ORF">Cvel_2210</name>
</gene>
<feature type="compositionally biased region" description="Acidic residues" evidence="1">
    <location>
        <begin position="589"/>
        <end position="651"/>
    </location>
</feature>
<feature type="region of interest" description="Disordered" evidence="1">
    <location>
        <begin position="33"/>
        <end position="53"/>
    </location>
</feature>
<feature type="compositionally biased region" description="Polar residues" evidence="1">
    <location>
        <begin position="886"/>
        <end position="896"/>
    </location>
</feature>
<feature type="region of interest" description="Disordered" evidence="1">
    <location>
        <begin position="501"/>
        <end position="520"/>
    </location>
</feature>
<feature type="compositionally biased region" description="Gly residues" evidence="1">
    <location>
        <begin position="907"/>
        <end position="919"/>
    </location>
</feature>
<feature type="compositionally biased region" description="Polar residues" evidence="1">
    <location>
        <begin position="850"/>
        <end position="877"/>
    </location>
</feature>
<proteinExistence type="predicted"/>
<feature type="compositionally biased region" description="Low complexity" evidence="1">
    <location>
        <begin position="738"/>
        <end position="762"/>
    </location>
</feature>
<dbReference type="EMBL" id="CDMZ01005798">
    <property type="protein sequence ID" value="CEM54573.1"/>
    <property type="molecule type" value="Genomic_DNA"/>
</dbReference>
<feature type="compositionally biased region" description="Polar residues" evidence="1">
    <location>
        <begin position="127"/>
        <end position="141"/>
    </location>
</feature>
<organism evidence="2">
    <name type="scientific">Chromera velia CCMP2878</name>
    <dbReference type="NCBI Taxonomy" id="1169474"/>
    <lineage>
        <taxon>Eukaryota</taxon>
        <taxon>Sar</taxon>
        <taxon>Alveolata</taxon>
        <taxon>Colpodellida</taxon>
        <taxon>Chromeraceae</taxon>
        <taxon>Chromera</taxon>
    </lineage>
</organism>
<feature type="compositionally biased region" description="Basic and acidic residues" evidence="1">
    <location>
        <begin position="671"/>
        <end position="689"/>
    </location>
</feature>
<dbReference type="VEuPathDB" id="CryptoDB:Cvel_2210"/>
<name>A0A0G4IBU6_9ALVE</name>
<protein>
    <submittedName>
        <fullName evidence="2">Uncharacterized protein</fullName>
    </submittedName>
</protein>
<feature type="compositionally biased region" description="Basic and acidic residues" evidence="1">
    <location>
        <begin position="706"/>
        <end position="715"/>
    </location>
</feature>
<feature type="region of interest" description="Disordered" evidence="1">
    <location>
        <begin position="948"/>
        <end position="967"/>
    </location>
</feature>
<feature type="compositionally biased region" description="Basic and acidic residues" evidence="1">
    <location>
        <begin position="541"/>
        <end position="557"/>
    </location>
</feature>
<feature type="compositionally biased region" description="Low complexity" evidence="1">
    <location>
        <begin position="471"/>
        <end position="496"/>
    </location>
</feature>
<evidence type="ECO:0000313" key="2">
    <source>
        <dbReference type="EMBL" id="CEM54573.1"/>
    </source>
</evidence>